<evidence type="ECO:0000256" key="9">
    <source>
        <dbReference type="HAMAP-Rule" id="MF_03101"/>
    </source>
</evidence>
<evidence type="ECO:0000256" key="3">
    <source>
        <dbReference type="ARBA" id="ARBA00022723"/>
    </source>
</evidence>
<feature type="binding site" evidence="9">
    <location>
        <position position="116"/>
    </location>
    <ligand>
        <name>Fe cation</name>
        <dbReference type="ChEBI" id="CHEBI:24875"/>
        <label>1</label>
    </ligand>
</feature>
<dbReference type="InterPro" id="IPR004155">
    <property type="entry name" value="PBS_lyase_HEAT"/>
</dbReference>
<organism evidence="10 11">
    <name type="scientific">Bathycoccus prasinos</name>
    <dbReference type="NCBI Taxonomy" id="41875"/>
    <lineage>
        <taxon>Eukaryota</taxon>
        <taxon>Viridiplantae</taxon>
        <taxon>Chlorophyta</taxon>
        <taxon>Mamiellophyceae</taxon>
        <taxon>Mamiellales</taxon>
        <taxon>Bathycoccaceae</taxon>
        <taxon>Bathycoccus</taxon>
    </lineage>
</organism>
<dbReference type="KEGG" id="bpg:Bathy07g04230"/>
<dbReference type="Proteomes" id="UP000198341">
    <property type="component" value="Chromosome 7"/>
</dbReference>
<dbReference type="PANTHER" id="PTHR12697:SF5">
    <property type="entry name" value="DEOXYHYPUSINE HYDROXYLASE"/>
    <property type="match status" value="1"/>
</dbReference>
<dbReference type="OrthoDB" id="421002at2759"/>
<feature type="binding site" evidence="9">
    <location>
        <position position="294"/>
    </location>
    <ligand>
        <name>Fe cation</name>
        <dbReference type="ChEBI" id="CHEBI:24875"/>
        <label>2</label>
    </ligand>
</feature>
<feature type="binding site" evidence="9">
    <location>
        <position position="82"/>
    </location>
    <ligand>
        <name>Fe cation</name>
        <dbReference type="ChEBI" id="CHEBI:24875"/>
        <label>1</label>
    </ligand>
</feature>
<dbReference type="GO" id="GO:0019135">
    <property type="term" value="F:deoxyhypusine monooxygenase activity"/>
    <property type="evidence" value="ECO:0007669"/>
    <property type="project" value="UniProtKB-UniRule"/>
</dbReference>
<proteinExistence type="inferred from homology"/>
<feature type="binding site" evidence="9">
    <location>
        <position position="83"/>
    </location>
    <ligand>
        <name>Fe cation</name>
        <dbReference type="ChEBI" id="CHEBI:24875"/>
        <label>1</label>
    </ligand>
</feature>
<evidence type="ECO:0000256" key="2">
    <source>
        <dbReference type="ARBA" id="ARBA00005041"/>
    </source>
</evidence>
<keyword evidence="3 9" id="KW-0479">Metal-binding</keyword>
<dbReference type="UniPathway" id="UPA00354"/>
<dbReference type="HAMAP" id="MF_03101">
    <property type="entry name" value="Deoxyhypusine_hydroxylase"/>
    <property type="match status" value="1"/>
</dbReference>
<keyword evidence="6 9" id="KW-0408">Iron</keyword>
<accession>K8F0Y8</accession>
<dbReference type="GeneID" id="19014912"/>
<keyword evidence="11" id="KW-1185">Reference proteome</keyword>
<keyword evidence="8 9" id="KW-0386">Hypusine biosynthesis</keyword>
<dbReference type="SUPFAM" id="SSF48371">
    <property type="entry name" value="ARM repeat"/>
    <property type="match status" value="1"/>
</dbReference>
<feature type="binding site" evidence="9">
    <location>
        <position position="293"/>
    </location>
    <ligand>
        <name>Fe cation</name>
        <dbReference type="ChEBI" id="CHEBI:24875"/>
        <label>2</label>
    </ligand>
</feature>
<dbReference type="STRING" id="41875.K8F0Y8"/>
<dbReference type="eggNOG" id="KOG0567">
    <property type="taxonomic scope" value="Eukaryota"/>
</dbReference>
<evidence type="ECO:0000256" key="1">
    <source>
        <dbReference type="ARBA" id="ARBA00000068"/>
    </source>
</evidence>
<comment type="function">
    <text evidence="9">Catalyzes the hydroxylation of the N(6)-(4-aminobutyl)-L-lysine intermediate to form hypusine, an essential post-translational modification only found in mature eIF-5A factor.</text>
</comment>
<feature type="binding site" evidence="9">
    <location>
        <position position="331"/>
    </location>
    <ligand>
        <name>Fe cation</name>
        <dbReference type="ChEBI" id="CHEBI:24875"/>
        <label>2</label>
    </ligand>
</feature>
<dbReference type="EC" id="1.14.99.29" evidence="9"/>
<keyword evidence="5 9" id="KW-0560">Oxidoreductase</keyword>
<keyword evidence="4" id="KW-0677">Repeat</keyword>
<evidence type="ECO:0000256" key="7">
    <source>
        <dbReference type="ARBA" id="ARBA00023033"/>
    </source>
</evidence>
<comment type="similarity">
    <text evidence="9">Belongs to the deoxyhypusine hydroxylase family.</text>
</comment>
<dbReference type="GO" id="GO:0046872">
    <property type="term" value="F:metal ion binding"/>
    <property type="evidence" value="ECO:0007669"/>
    <property type="project" value="UniProtKB-KW"/>
</dbReference>
<sequence>MQDIASLSKTLSDQSLPIQDRFRALFTLRSLETNQAAVQALIDALAADSSSLDDDDDGDINDAHQKRSPTLSSLHADALFRHEVAFALGQMRAKAATATLISVLKNQREHGMTRHECAEALGAIADETSLEVLRDMREDSKHREVRETASLALRRVEYMVGSRDESTATSTTTATNTTTFNNSTGAIVGSKKESIGKVAAVNEEQEEEFAYSVDPVPAMDESIETETLAAIILDDAADIWDRYAAMFALRNRAQKTFGLVKKTQENEQLVQLCSSTLGKTLRSETVQSALLKHEICYVLGQLREDDDNEIARKALFECLEDPNEHAMVRHEAAEAIGSRGGRGAEALLRKYLSCEDRIVSESCEVALDMLKENEEGFVALE</sequence>
<feature type="binding site" evidence="9">
    <location>
        <position position="330"/>
    </location>
    <ligand>
        <name>Fe cation</name>
        <dbReference type="ChEBI" id="CHEBI:24875"/>
        <label>2</label>
    </ligand>
</feature>
<evidence type="ECO:0000256" key="8">
    <source>
        <dbReference type="ARBA" id="ARBA00023256"/>
    </source>
</evidence>
<evidence type="ECO:0000313" key="11">
    <source>
        <dbReference type="Proteomes" id="UP000198341"/>
    </source>
</evidence>
<comment type="pathway">
    <text evidence="2 9">Protein modification; eIF5A hypusination.</text>
</comment>
<dbReference type="Pfam" id="PF13646">
    <property type="entry name" value="HEAT_2"/>
    <property type="match status" value="2"/>
</dbReference>
<dbReference type="InterPro" id="IPR011989">
    <property type="entry name" value="ARM-like"/>
</dbReference>
<dbReference type="Gene3D" id="1.25.10.10">
    <property type="entry name" value="Leucine-rich Repeat Variant"/>
    <property type="match status" value="2"/>
</dbReference>
<feature type="binding site" evidence="9">
    <location>
        <position position="115"/>
    </location>
    <ligand>
        <name>Fe cation</name>
        <dbReference type="ChEBI" id="CHEBI:24875"/>
        <label>1</label>
    </ligand>
</feature>
<gene>
    <name evidence="10" type="ORF">Bathy07g04230</name>
</gene>
<keyword evidence="7 9" id="KW-0503">Monooxygenase</keyword>
<evidence type="ECO:0000256" key="6">
    <source>
        <dbReference type="ARBA" id="ARBA00023004"/>
    </source>
</evidence>
<evidence type="ECO:0000313" key="10">
    <source>
        <dbReference type="EMBL" id="CCO65958.1"/>
    </source>
</evidence>
<dbReference type="PANTHER" id="PTHR12697">
    <property type="entry name" value="PBS LYASE HEAT-LIKE PROTEIN"/>
    <property type="match status" value="1"/>
</dbReference>
<evidence type="ECO:0000256" key="5">
    <source>
        <dbReference type="ARBA" id="ARBA00023002"/>
    </source>
</evidence>
<comment type="catalytic activity">
    <reaction evidence="1 9">
        <text>[eIF5A protein]-deoxyhypusine + AH2 + O2 = [eIF5A protein]-hypusine + A + H2O</text>
        <dbReference type="Rhea" id="RHEA:14101"/>
        <dbReference type="Rhea" id="RHEA-COMP:10144"/>
        <dbReference type="Rhea" id="RHEA-COMP:12592"/>
        <dbReference type="ChEBI" id="CHEBI:13193"/>
        <dbReference type="ChEBI" id="CHEBI:15377"/>
        <dbReference type="ChEBI" id="CHEBI:15379"/>
        <dbReference type="ChEBI" id="CHEBI:17499"/>
        <dbReference type="ChEBI" id="CHEBI:82657"/>
        <dbReference type="ChEBI" id="CHEBI:91175"/>
        <dbReference type="EC" id="1.14.99.29"/>
    </reaction>
</comment>
<dbReference type="InterPro" id="IPR027517">
    <property type="entry name" value="Deoxyhypusine_hydroxylase"/>
</dbReference>
<dbReference type="RefSeq" id="XP_007511870.1">
    <property type="nucleotide sequence ID" value="XM_007511808.1"/>
</dbReference>
<name>K8F0Y8_9CHLO</name>
<protein>
    <recommendedName>
        <fullName evidence="9">Deoxyhypusine hydroxylase</fullName>
        <shortName evidence="9">DOHH</shortName>
        <ecNumber evidence="9">1.14.99.29</ecNumber>
    </recommendedName>
    <alternativeName>
        <fullName evidence="9">Deoxyhypusine dioxygenase</fullName>
    </alternativeName>
    <alternativeName>
        <fullName evidence="9">Deoxyhypusine monooxygenase</fullName>
    </alternativeName>
</protein>
<reference evidence="10 11" key="1">
    <citation type="submission" date="2011-10" db="EMBL/GenBank/DDBJ databases">
        <authorList>
            <person name="Genoscope - CEA"/>
        </authorList>
    </citation>
    <scope>NUCLEOTIDE SEQUENCE [LARGE SCALE GENOMIC DNA]</scope>
    <source>
        <strain evidence="10 11">RCC 1105</strain>
    </source>
</reference>
<evidence type="ECO:0000256" key="4">
    <source>
        <dbReference type="ARBA" id="ARBA00022737"/>
    </source>
</evidence>
<dbReference type="SMART" id="SM00567">
    <property type="entry name" value="EZ_HEAT"/>
    <property type="match status" value="5"/>
</dbReference>
<dbReference type="InterPro" id="IPR016024">
    <property type="entry name" value="ARM-type_fold"/>
</dbReference>
<dbReference type="EMBL" id="FO082272">
    <property type="protein sequence ID" value="CCO65958.1"/>
    <property type="molecule type" value="Genomic_DNA"/>
</dbReference>
<dbReference type="AlphaFoldDB" id="K8F0Y8"/>
<comment type="cofactor">
    <cofactor evidence="9">
        <name>Fe(2+)</name>
        <dbReference type="ChEBI" id="CHEBI:29033"/>
    </cofactor>
    <text evidence="9">Binds 2 Fe(2+) ions per subunit.</text>
</comment>